<comment type="caution">
    <text evidence="3">The sequence shown here is derived from an EMBL/GenBank/DDBJ whole genome shotgun (WGS) entry which is preliminary data.</text>
</comment>
<evidence type="ECO:0000313" key="4">
    <source>
        <dbReference type="Proteomes" id="UP001177023"/>
    </source>
</evidence>
<dbReference type="AlphaFoldDB" id="A0AA36DGR7"/>
<keyword evidence="1" id="KW-0175">Coiled coil</keyword>
<sequence>METSSPGLSSSKSPFLHSTQKAINDCPSLMDPRGQCYIELKSLMRQVNYQLWSQHKNSEASMIGADIYTVVMLSIFASVIIVLMVRAIKPTETIDDQVTLMLTSMRVRVENEENARQKRKLREAKKTAQRWLTELKTRSFRRLSYRRSTSGSEDRSNHSMPVRGGSFLKNRFPRARSYNGYLPEIVVTEEAHANFVDDPNQGLSRQSSIGTYDAVSQFSFDINGDVFEEGGTARGGVTTTQAHIETQPRSPGPVQPEAV</sequence>
<feature type="transmembrane region" description="Helical" evidence="2">
    <location>
        <begin position="67"/>
        <end position="85"/>
    </location>
</feature>
<reference evidence="3" key="1">
    <citation type="submission" date="2023-06" db="EMBL/GenBank/DDBJ databases">
        <authorList>
            <person name="Delattre M."/>
        </authorList>
    </citation>
    <scope>NUCLEOTIDE SEQUENCE</scope>
    <source>
        <strain evidence="3">AF72</strain>
    </source>
</reference>
<accession>A0AA36DGR7</accession>
<organism evidence="3 4">
    <name type="scientific">Mesorhabditis spiculigera</name>
    <dbReference type="NCBI Taxonomy" id="96644"/>
    <lineage>
        <taxon>Eukaryota</taxon>
        <taxon>Metazoa</taxon>
        <taxon>Ecdysozoa</taxon>
        <taxon>Nematoda</taxon>
        <taxon>Chromadorea</taxon>
        <taxon>Rhabditida</taxon>
        <taxon>Rhabditina</taxon>
        <taxon>Rhabditomorpha</taxon>
        <taxon>Rhabditoidea</taxon>
        <taxon>Rhabditidae</taxon>
        <taxon>Mesorhabditinae</taxon>
        <taxon>Mesorhabditis</taxon>
    </lineage>
</organism>
<protein>
    <submittedName>
        <fullName evidence="3">Uncharacterized protein</fullName>
    </submittedName>
</protein>
<dbReference type="EMBL" id="CATQJA010002709">
    <property type="protein sequence ID" value="CAJ0586862.1"/>
    <property type="molecule type" value="Genomic_DNA"/>
</dbReference>
<evidence type="ECO:0000256" key="1">
    <source>
        <dbReference type="SAM" id="Coils"/>
    </source>
</evidence>
<evidence type="ECO:0000313" key="3">
    <source>
        <dbReference type="EMBL" id="CAJ0586862.1"/>
    </source>
</evidence>
<keyword evidence="4" id="KW-1185">Reference proteome</keyword>
<proteinExistence type="predicted"/>
<keyword evidence="2" id="KW-0812">Transmembrane</keyword>
<dbReference type="Proteomes" id="UP001177023">
    <property type="component" value="Unassembled WGS sequence"/>
</dbReference>
<keyword evidence="2" id="KW-1133">Transmembrane helix</keyword>
<feature type="non-terminal residue" evidence="3">
    <location>
        <position position="259"/>
    </location>
</feature>
<keyword evidence="2" id="KW-0472">Membrane</keyword>
<name>A0AA36DGR7_9BILA</name>
<gene>
    <name evidence="3" type="ORF">MSPICULIGERA_LOCUS24844</name>
</gene>
<evidence type="ECO:0000256" key="2">
    <source>
        <dbReference type="SAM" id="Phobius"/>
    </source>
</evidence>
<feature type="coiled-coil region" evidence="1">
    <location>
        <begin position="107"/>
        <end position="134"/>
    </location>
</feature>